<dbReference type="EMBL" id="CAIX01000093">
    <property type="protein sequence ID" value="CCI45236.1"/>
    <property type="molecule type" value="Genomic_DNA"/>
</dbReference>
<reference evidence="3 4" key="1">
    <citation type="submission" date="2012-05" db="EMBL/GenBank/DDBJ databases">
        <title>Recombination and specialization in a pathogen metapopulation.</title>
        <authorList>
            <person name="Gardiner A."/>
            <person name="Kemen E."/>
            <person name="Schultz-Larsen T."/>
            <person name="MacLean D."/>
            <person name="Van Oosterhout C."/>
            <person name="Jones J.D.G."/>
        </authorList>
    </citation>
    <scope>NUCLEOTIDE SEQUENCE [LARGE SCALE GENOMIC DNA]</scope>
    <source>
        <strain evidence="3 4">Ac Nc2</strain>
    </source>
</reference>
<dbReference type="InParanoid" id="A0A024GEN7"/>
<comment type="caution">
    <text evidence="3">The sequence shown here is derived from an EMBL/GenBank/DDBJ whole genome shotgun (WGS) entry which is preliminary data.</text>
</comment>
<evidence type="ECO:0000313" key="4">
    <source>
        <dbReference type="Proteomes" id="UP000053237"/>
    </source>
</evidence>
<accession>A0A024GEN7</accession>
<keyword evidence="2" id="KW-0472">Membrane</keyword>
<organism evidence="3 4">
    <name type="scientific">Albugo candida</name>
    <dbReference type="NCBI Taxonomy" id="65357"/>
    <lineage>
        <taxon>Eukaryota</taxon>
        <taxon>Sar</taxon>
        <taxon>Stramenopiles</taxon>
        <taxon>Oomycota</taxon>
        <taxon>Peronosporomycetes</taxon>
        <taxon>Albuginales</taxon>
        <taxon>Albuginaceae</taxon>
        <taxon>Albugo</taxon>
    </lineage>
</organism>
<evidence type="ECO:0000256" key="2">
    <source>
        <dbReference type="SAM" id="Phobius"/>
    </source>
</evidence>
<dbReference type="Proteomes" id="UP000053237">
    <property type="component" value="Unassembled WGS sequence"/>
</dbReference>
<keyword evidence="2" id="KW-0812">Transmembrane</keyword>
<feature type="region of interest" description="Disordered" evidence="1">
    <location>
        <begin position="215"/>
        <end position="277"/>
    </location>
</feature>
<evidence type="ECO:0000256" key="1">
    <source>
        <dbReference type="SAM" id="MobiDB-lite"/>
    </source>
</evidence>
<name>A0A024GEN7_9STRA</name>
<protein>
    <submittedName>
        <fullName evidence="3">Uncharacterized protein</fullName>
    </submittedName>
</protein>
<feature type="compositionally biased region" description="Basic residues" evidence="1">
    <location>
        <begin position="266"/>
        <end position="277"/>
    </location>
</feature>
<sequence>MGTNANGRSSALTAVVALTGIVSVCAAAGYLYLSGLSTASKKDRIRERSSKKGDVIENAFSLLEGKAQSSTACPVPATRTEIPALPPNVAIGTQSISIEEKSLKPQRIEKLPEDAMLLNTTAQEVALEFVQENLLLFDALPKETWRDYEQVEMTKSMNDFFIIKQGEEDHDAEIDAAEDSYTFQELDPRAQAAEAGTISKGFTPLNNTDGIIEPLDSSATKGDHTLCDEKDDLMPIIQDDIQYQKTESPPASQEPDSNESAPLSQKAKKKKNKKKRN</sequence>
<keyword evidence="2" id="KW-1133">Transmembrane helix</keyword>
<proteinExistence type="predicted"/>
<keyword evidence="4" id="KW-1185">Reference proteome</keyword>
<dbReference type="AlphaFoldDB" id="A0A024GEN7"/>
<feature type="transmembrane region" description="Helical" evidence="2">
    <location>
        <begin position="12"/>
        <end position="33"/>
    </location>
</feature>
<gene>
    <name evidence="3" type="ORF">BN9_061090</name>
</gene>
<evidence type="ECO:0000313" key="3">
    <source>
        <dbReference type="EMBL" id="CCI45236.1"/>
    </source>
</evidence>
<feature type="compositionally biased region" description="Polar residues" evidence="1">
    <location>
        <begin position="241"/>
        <end position="263"/>
    </location>
</feature>